<sequence>MDKLKLQVLLDLADRVTAPLKRIGAGARSVGLDVSGTQDALRKLQQQQAAVGKANAMQASLRETQAKLQAARTAKAALVAEMLKGGEAAKAAGGQYRAAGDAVQKLAATYQRQIDQTKRLRAGLAEMGITNAAQAEGKLREAIDRTTKALERQRKAHELVSKQRAAVEANKTARADARGALFDGAAMAASLAAPLKMAVDFESSMADVDKVMDLDKSGLEEMSSYALDLSKRLPMAAKDIAQILALGGQSGLTKKQLKGDGDVGFAEHAIKMGVAFGMTAEESGEAMAKMKSGFGMTIPEVATLTDKINLLGNTGAASEKQILGIVTRVGPLGAVAGTASGELAAMASTLAGMGVQEEVAATGIKNMILAMVAGESASKSQKEGFKQLGLDSTKVAKSMQKDAAGTMVDLLKRVKKLDKYRQASVLQSIFQKESILAIAPMLSQLDTLKENLDKVNDAAKYGGAVNAEYDKRAATTANRLKLASNQAAAMGISLGNILLPALNDGLSILSPWMERLAALTQAFPGTTRAIVLFTAALIVGKVSAIAITFVYGLMKGALLAVRGAFVAARLGWMLYTGATVAGTVATRGAILASWALTAVQIAGRIATVAVAGAMYLLFGVVWTLRAGLVAARTAWLLYTGASIAASKAGMFATGVTASLTAAQWLLNLALSANPIALVVAGVAALIGVGILLYKYWEPIGRFFGKLWGRMTGGLDEVKQSAAEAGKEMQDQLGDKAATISIGADGKLPDTASTGQQMGQRMAEAAGIAIPAASTQGMDQAAMEKQLKLVQGSAIGKDKGGVPGLSAAAPVMAGGTYNFTIHAAPGMDPKEVAKAVATELDKRERANKSRVLSQLSDTEG</sequence>
<evidence type="ECO:0000313" key="6">
    <source>
        <dbReference type="Proteomes" id="UP001597287"/>
    </source>
</evidence>
<accession>A0ABW5ENL7</accession>
<dbReference type="NCBIfam" id="TIGR01760">
    <property type="entry name" value="tape_meas_TP901"/>
    <property type="match status" value="1"/>
</dbReference>
<feature type="transmembrane region" description="Helical" evidence="3">
    <location>
        <begin position="601"/>
        <end position="623"/>
    </location>
</feature>
<evidence type="ECO:0000256" key="2">
    <source>
        <dbReference type="SAM" id="Coils"/>
    </source>
</evidence>
<keyword evidence="2" id="KW-0175">Coiled coil</keyword>
<protein>
    <submittedName>
        <fullName evidence="5">Phage tail tape measure protein</fullName>
    </submittedName>
</protein>
<dbReference type="Proteomes" id="UP001597287">
    <property type="component" value="Unassembled WGS sequence"/>
</dbReference>
<evidence type="ECO:0000259" key="4">
    <source>
        <dbReference type="Pfam" id="PF10145"/>
    </source>
</evidence>
<evidence type="ECO:0000256" key="3">
    <source>
        <dbReference type="SAM" id="Phobius"/>
    </source>
</evidence>
<feature type="transmembrane region" description="Helical" evidence="3">
    <location>
        <begin position="635"/>
        <end position="655"/>
    </location>
</feature>
<keyword evidence="3" id="KW-1133">Transmembrane helix</keyword>
<dbReference type="PANTHER" id="PTHR37813:SF1">
    <property type="entry name" value="FELS-2 PROPHAGE PROTEIN"/>
    <property type="match status" value="1"/>
</dbReference>
<dbReference type="RefSeq" id="WP_380105741.1">
    <property type="nucleotide sequence ID" value="NZ_JBHSIH010000001.1"/>
</dbReference>
<feature type="transmembrane region" description="Helical" evidence="3">
    <location>
        <begin position="529"/>
        <end position="551"/>
    </location>
</feature>
<keyword evidence="3" id="KW-0812">Transmembrane</keyword>
<keyword evidence="3" id="KW-0472">Membrane</keyword>
<proteinExistence type="predicted"/>
<evidence type="ECO:0000313" key="5">
    <source>
        <dbReference type="EMBL" id="MFD2319640.1"/>
    </source>
</evidence>
<dbReference type="PANTHER" id="PTHR37813">
    <property type="entry name" value="FELS-2 PROPHAGE PROTEIN"/>
    <property type="match status" value="1"/>
</dbReference>
<feature type="domain" description="Phage tail tape measure protein" evidence="4">
    <location>
        <begin position="226"/>
        <end position="430"/>
    </location>
</feature>
<feature type="transmembrane region" description="Helical" evidence="3">
    <location>
        <begin position="675"/>
        <end position="696"/>
    </location>
</feature>
<gene>
    <name evidence="5" type="ORF">ACFSPV_13045</name>
</gene>
<comment type="caution">
    <text evidence="5">The sequence shown here is derived from an EMBL/GenBank/DDBJ whole genome shotgun (WGS) entry which is preliminary data.</text>
</comment>
<keyword evidence="6" id="KW-1185">Reference proteome</keyword>
<reference evidence="6" key="1">
    <citation type="journal article" date="2019" name="Int. J. Syst. Evol. Microbiol.">
        <title>The Global Catalogue of Microorganisms (GCM) 10K type strain sequencing project: providing services to taxonomists for standard genome sequencing and annotation.</title>
        <authorList>
            <consortium name="The Broad Institute Genomics Platform"/>
            <consortium name="The Broad Institute Genome Sequencing Center for Infectious Disease"/>
            <person name="Wu L."/>
            <person name="Ma J."/>
        </authorList>
    </citation>
    <scope>NUCLEOTIDE SEQUENCE [LARGE SCALE GENOMIC DNA]</scope>
    <source>
        <strain evidence="6">CCUG 62793</strain>
    </source>
</reference>
<dbReference type="Pfam" id="PF10145">
    <property type="entry name" value="PhageMin_Tail"/>
    <property type="match status" value="1"/>
</dbReference>
<name>A0ABW5ENL7_9BURK</name>
<organism evidence="5 6">
    <name type="scientific">Delftia deserti</name>
    <dbReference type="NCBI Taxonomy" id="1651218"/>
    <lineage>
        <taxon>Bacteria</taxon>
        <taxon>Pseudomonadati</taxon>
        <taxon>Pseudomonadota</taxon>
        <taxon>Betaproteobacteria</taxon>
        <taxon>Burkholderiales</taxon>
        <taxon>Comamonadaceae</taxon>
        <taxon>Delftia</taxon>
    </lineage>
</organism>
<dbReference type="InterPro" id="IPR010090">
    <property type="entry name" value="Phage_tape_meas"/>
</dbReference>
<evidence type="ECO:0000256" key="1">
    <source>
        <dbReference type="ARBA" id="ARBA00022612"/>
    </source>
</evidence>
<feature type="transmembrane region" description="Helical" evidence="3">
    <location>
        <begin position="572"/>
        <end position="595"/>
    </location>
</feature>
<keyword evidence="1" id="KW-1188">Viral release from host cell</keyword>
<feature type="coiled-coil region" evidence="2">
    <location>
        <begin position="54"/>
        <end position="81"/>
    </location>
</feature>
<dbReference type="EMBL" id="JBHUIG010000013">
    <property type="protein sequence ID" value="MFD2319640.1"/>
    <property type="molecule type" value="Genomic_DNA"/>
</dbReference>